<gene>
    <name evidence="5" type="ORF">AFUS01_LOCUS3660</name>
</gene>
<proteinExistence type="predicted"/>
<sequence>MPIASPSVCSCTCCDGNEDGILYGPSRPVGHTLHATITEVFKHELFHKNIRPESVAVVSGPNSITFQELDHLSTAIALEIEKNLGSSFVVTNPEEELLIGVCLPTTERIVALMFAILKLGAAFLPLDPIYPEDLLLSIIHKFRPIMVITDDDGPILGKYDAKSFAEFCRLLSIEEIWMDMNLPPKDDPKWKTFDKKVELFSTPKNVEPNLRPAVVVHTTGIAGDPKGVRLGHKAVLNRCHWEWHQYAFSKKDACALTVAISSIDAIGLIFASLLKGTTLHIFKRNEVLNMPNLVHKFHEKGITRLYLYSHSIDSFLKAAKALGRNSVELRQLKLVCCLGDDLISTTLVHDFVNFFSHDVAIIKFYGPPEVGGNMIYHRFKSEKDADKKSFSRRILIDSVMQNCCLYILSNYLELTKDGVQGEICVAGDYGRIENVGDRRCLYIEGRFDNQVYYKGQHVLLEELEELILNNDKVEEVEMIIYDGLEVDKVIVGFVLPKEPHRFTLMAEDVRGALSNKIPEYLLPDIRIIEKVPIAGMNRKRVSQRQLVRIYEQERQSGFNNWGKLRFKDKELAACKLLLESMFKFAGIPIDKSANSLTSSFYELGGSSISLLSVLLSLNRSGSQLTLRDFLAAKNLNEIVDKMGQLLDAVKKPPLKETSGDAEPKPKTSNSAFYSINTNDLYETVILPKDSRREVVDMVSRAYFEKGALERYNLVHYKEYYDYFTEIWDGLVAAQLSIIVRRVSDGKIVGCSINQDYYTPTMDMTRYKSLHQVLEYSQELKGVVLSKVPHQKSVIFEIAWMATHKTLSPEDNVIIVTLMMKENIRLAKTDGFSCVFALATSRFFQELCLDVLGFDMLDEYPANNFKLTEGLHPFRVAPTIVTTCLCWLVIGELPTPTQSMNTSALDSLVRSESSTTSAIEYKQMAKIMAKGESLLSTNPKNEERKK</sequence>
<dbReference type="Pfam" id="PF00501">
    <property type="entry name" value="AMP-binding"/>
    <property type="match status" value="1"/>
</dbReference>
<feature type="domain" description="Carrier" evidence="4">
    <location>
        <begin position="591"/>
        <end position="640"/>
    </location>
</feature>
<dbReference type="AlphaFoldDB" id="A0A8J2JSC2"/>
<organism evidence="5 6">
    <name type="scientific">Allacma fusca</name>
    <dbReference type="NCBI Taxonomy" id="39272"/>
    <lineage>
        <taxon>Eukaryota</taxon>
        <taxon>Metazoa</taxon>
        <taxon>Ecdysozoa</taxon>
        <taxon>Arthropoda</taxon>
        <taxon>Hexapoda</taxon>
        <taxon>Collembola</taxon>
        <taxon>Symphypleona</taxon>
        <taxon>Sminthuridae</taxon>
        <taxon>Allacma</taxon>
    </lineage>
</organism>
<dbReference type="OrthoDB" id="7440309at2759"/>
<dbReference type="Proteomes" id="UP000708208">
    <property type="component" value="Unassembled WGS sequence"/>
</dbReference>
<name>A0A8J2JSC2_9HEXA</name>
<dbReference type="EMBL" id="CAJVCH010022134">
    <property type="protein sequence ID" value="CAG7692578.1"/>
    <property type="molecule type" value="Genomic_DNA"/>
</dbReference>
<dbReference type="InterPro" id="IPR000873">
    <property type="entry name" value="AMP-dep_synth/lig_dom"/>
</dbReference>
<evidence type="ECO:0000313" key="6">
    <source>
        <dbReference type="Proteomes" id="UP000708208"/>
    </source>
</evidence>
<evidence type="ECO:0000256" key="1">
    <source>
        <dbReference type="ARBA" id="ARBA00022450"/>
    </source>
</evidence>
<evidence type="ECO:0000259" key="3">
    <source>
        <dbReference type="Pfam" id="PF00501"/>
    </source>
</evidence>
<keyword evidence="2" id="KW-0597">Phosphoprotein</keyword>
<keyword evidence="6" id="KW-1185">Reference proteome</keyword>
<evidence type="ECO:0000256" key="2">
    <source>
        <dbReference type="ARBA" id="ARBA00022553"/>
    </source>
</evidence>
<dbReference type="PANTHER" id="PTHR44845:SF6">
    <property type="entry name" value="BETA-ALANINE-ACTIVATING ENZYME"/>
    <property type="match status" value="1"/>
</dbReference>
<comment type="caution">
    <text evidence="5">The sequence shown here is derived from an EMBL/GenBank/DDBJ whole genome shotgun (WGS) entry which is preliminary data.</text>
</comment>
<protein>
    <recommendedName>
        <fullName evidence="7">Carrier domain-containing protein</fullName>
    </recommendedName>
</protein>
<evidence type="ECO:0000313" key="5">
    <source>
        <dbReference type="EMBL" id="CAG7692578.1"/>
    </source>
</evidence>
<feature type="domain" description="AMP-dependent synthetase/ligase" evidence="3">
    <location>
        <begin position="51"/>
        <end position="428"/>
    </location>
</feature>
<accession>A0A8J2JSC2</accession>
<reference evidence="5" key="1">
    <citation type="submission" date="2021-06" db="EMBL/GenBank/DDBJ databases">
        <authorList>
            <person name="Hodson N. C."/>
            <person name="Mongue J. A."/>
            <person name="Jaron S. K."/>
        </authorList>
    </citation>
    <scope>NUCLEOTIDE SEQUENCE</scope>
</reference>
<evidence type="ECO:0008006" key="7">
    <source>
        <dbReference type="Google" id="ProtNLM"/>
    </source>
</evidence>
<evidence type="ECO:0000259" key="4">
    <source>
        <dbReference type="Pfam" id="PF00550"/>
    </source>
</evidence>
<dbReference type="InterPro" id="IPR009081">
    <property type="entry name" value="PP-bd_ACP"/>
</dbReference>
<dbReference type="Pfam" id="PF00550">
    <property type="entry name" value="PP-binding"/>
    <property type="match status" value="1"/>
</dbReference>
<dbReference type="PANTHER" id="PTHR44845">
    <property type="entry name" value="CARRIER DOMAIN-CONTAINING PROTEIN"/>
    <property type="match status" value="1"/>
</dbReference>
<keyword evidence="1" id="KW-0596">Phosphopantetheine</keyword>